<feature type="domain" description="GAT" evidence="2">
    <location>
        <begin position="198"/>
        <end position="328"/>
    </location>
</feature>
<gene>
    <name evidence="3" type="ORF">SAMN06269117_10637</name>
</gene>
<accession>A0A521BMF8</accession>
<dbReference type="Pfam" id="PF02470">
    <property type="entry name" value="MlaD"/>
    <property type="match status" value="1"/>
</dbReference>
<keyword evidence="1" id="KW-0175">Coiled coil</keyword>
<evidence type="ECO:0000259" key="2">
    <source>
        <dbReference type="PROSITE" id="PS50909"/>
    </source>
</evidence>
<dbReference type="InterPro" id="IPR003399">
    <property type="entry name" value="Mce/MlaD"/>
</dbReference>
<proteinExistence type="predicted"/>
<dbReference type="InterPro" id="IPR004152">
    <property type="entry name" value="GAT_dom"/>
</dbReference>
<dbReference type="GO" id="GO:0035091">
    <property type="term" value="F:phosphatidylinositol binding"/>
    <property type="evidence" value="ECO:0007669"/>
    <property type="project" value="InterPro"/>
</dbReference>
<dbReference type="PROSITE" id="PS50909">
    <property type="entry name" value="GAT"/>
    <property type="match status" value="1"/>
</dbReference>
<organism evidence="3 4">
    <name type="scientific">Balnearium lithotrophicum</name>
    <dbReference type="NCBI Taxonomy" id="223788"/>
    <lineage>
        <taxon>Bacteria</taxon>
        <taxon>Pseudomonadati</taxon>
        <taxon>Aquificota</taxon>
        <taxon>Aquificia</taxon>
        <taxon>Desulfurobacteriales</taxon>
        <taxon>Desulfurobacteriaceae</taxon>
        <taxon>Balnearium</taxon>
    </lineage>
</organism>
<name>A0A521BMF8_9BACT</name>
<feature type="coiled-coil region" evidence="1">
    <location>
        <begin position="245"/>
        <end position="298"/>
    </location>
</feature>
<dbReference type="RefSeq" id="WP_142934632.1">
    <property type="nucleotide sequence ID" value="NZ_FXTM01000006.1"/>
</dbReference>
<dbReference type="PANTHER" id="PTHR33371:SF4">
    <property type="entry name" value="INTERMEMBRANE PHOSPHOLIPID TRANSPORT SYSTEM BINDING PROTEIN MLAD"/>
    <property type="match status" value="1"/>
</dbReference>
<keyword evidence="4" id="KW-1185">Reference proteome</keyword>
<dbReference type="PANTHER" id="PTHR33371">
    <property type="entry name" value="INTERMEMBRANE PHOSPHOLIPID TRANSPORT SYSTEM BINDING PROTEIN MLAD-RELATED"/>
    <property type="match status" value="1"/>
</dbReference>
<evidence type="ECO:0000313" key="4">
    <source>
        <dbReference type="Proteomes" id="UP000317315"/>
    </source>
</evidence>
<reference evidence="3 4" key="1">
    <citation type="submission" date="2017-05" db="EMBL/GenBank/DDBJ databases">
        <authorList>
            <person name="Varghese N."/>
            <person name="Submissions S."/>
        </authorList>
    </citation>
    <scope>NUCLEOTIDE SEQUENCE [LARGE SCALE GENOMIC DNA]</scope>
    <source>
        <strain evidence="3 4">DSM 16304</strain>
    </source>
</reference>
<sequence>MGRLTLEAKVGAFVVAGLVGLGIIATTIEPLKFQRGKYHEEYTIYFENAAGLEKDAPVRVAGVTVGKVLSVDVVDGKAKVKILLFKPVNLYKNAVAKIETMGLMGEKYVEISPGNPPAPLLKPNSVIQNTQIPSSMDEVMTSLNELLTKFNQAVTTPDGRNRMAIIMDKVSQLTSSVNRAVVNLNSVVEENKKTIKQVLENALSLSEMLKEDLPQVLENVNTLTSQLSQMTLENREDIRKIVVNLKEASEKAPQIAQNLDNLTERLNQILNEENTREIQTTLENIEKTTAELKEILAKVNEGNGTIGKLFNDEKLYQNLTKTTETLGKLASKVENTKTYIGFRGDVNTRTGEGRGAFTFQIVPSNDHYYLLEVVGDSQGKVERKKYYISSGSSPHWQEEIETNYRTEFTLQYARVFDDKWLHEGGKFVLRGGLKESTGGFGLDYIYNPKLIFTSDIWDTGRKDSDGDDIPPHLRVGVRYFLKKNWFVYGGGDELLYHKWRGAFLGLGVLFGDEDIKYLLGSMPGGIK</sequence>
<evidence type="ECO:0000256" key="1">
    <source>
        <dbReference type="SAM" id="Coils"/>
    </source>
</evidence>
<dbReference type="Proteomes" id="UP000317315">
    <property type="component" value="Unassembled WGS sequence"/>
</dbReference>
<dbReference type="GO" id="GO:0043130">
    <property type="term" value="F:ubiquitin binding"/>
    <property type="evidence" value="ECO:0007669"/>
    <property type="project" value="InterPro"/>
</dbReference>
<evidence type="ECO:0000313" key="3">
    <source>
        <dbReference type="EMBL" id="SMO48296.1"/>
    </source>
</evidence>
<dbReference type="OrthoDB" id="9788420at2"/>
<dbReference type="InterPro" id="IPR052336">
    <property type="entry name" value="MlaD_Phospholipid_Transporter"/>
</dbReference>
<dbReference type="EMBL" id="FXTM01000006">
    <property type="protein sequence ID" value="SMO48296.1"/>
    <property type="molecule type" value="Genomic_DNA"/>
</dbReference>
<protein>
    <submittedName>
        <fullName evidence="3">Phospholipid/cholesterol/gamma-HCH transport system substrate-binding protein</fullName>
    </submittedName>
</protein>
<dbReference type="AlphaFoldDB" id="A0A521BMF8"/>